<evidence type="ECO:0000313" key="6">
    <source>
        <dbReference type="EMBL" id="PJJ72194.1"/>
    </source>
</evidence>
<dbReference type="SMART" id="SM00479">
    <property type="entry name" value="EXOIII"/>
    <property type="match status" value="1"/>
</dbReference>
<evidence type="ECO:0000313" key="7">
    <source>
        <dbReference type="Proteomes" id="UP000228758"/>
    </source>
</evidence>
<evidence type="ECO:0000256" key="3">
    <source>
        <dbReference type="ARBA" id="ARBA00022839"/>
    </source>
</evidence>
<organism evidence="6 7">
    <name type="scientific">Diaminobutyricimonas aerilata</name>
    <dbReference type="NCBI Taxonomy" id="1162967"/>
    <lineage>
        <taxon>Bacteria</taxon>
        <taxon>Bacillati</taxon>
        <taxon>Actinomycetota</taxon>
        <taxon>Actinomycetes</taxon>
        <taxon>Micrococcales</taxon>
        <taxon>Microbacteriaceae</taxon>
        <taxon>Diaminobutyricimonas</taxon>
    </lineage>
</organism>
<protein>
    <submittedName>
        <fullName evidence="6">DNA polymerase-3 subunit epsilon</fullName>
    </submittedName>
</protein>
<dbReference type="AlphaFoldDB" id="A0A2M9CJX9"/>
<dbReference type="InterPro" id="IPR013520">
    <property type="entry name" value="Ribonucl_H"/>
</dbReference>
<evidence type="ECO:0000256" key="2">
    <source>
        <dbReference type="ARBA" id="ARBA00022801"/>
    </source>
</evidence>
<proteinExistence type="predicted"/>
<dbReference type="OrthoDB" id="9791657at2"/>
<evidence type="ECO:0000256" key="4">
    <source>
        <dbReference type="SAM" id="MobiDB-lite"/>
    </source>
</evidence>
<evidence type="ECO:0000259" key="5">
    <source>
        <dbReference type="SMART" id="SM00479"/>
    </source>
</evidence>
<dbReference type="InterPro" id="IPR012337">
    <property type="entry name" value="RNaseH-like_sf"/>
</dbReference>
<dbReference type="EMBL" id="PGFF01000001">
    <property type="protein sequence ID" value="PJJ72194.1"/>
    <property type="molecule type" value="Genomic_DNA"/>
</dbReference>
<keyword evidence="2" id="KW-0378">Hydrolase</keyword>
<dbReference type="NCBIfam" id="NF005927">
    <property type="entry name" value="PRK07942.1"/>
    <property type="match status" value="1"/>
</dbReference>
<dbReference type="GO" id="GO:0005829">
    <property type="term" value="C:cytosol"/>
    <property type="evidence" value="ECO:0007669"/>
    <property type="project" value="TreeGrafter"/>
</dbReference>
<keyword evidence="7" id="KW-1185">Reference proteome</keyword>
<dbReference type="SUPFAM" id="SSF53098">
    <property type="entry name" value="Ribonuclease H-like"/>
    <property type="match status" value="1"/>
</dbReference>
<dbReference type="PANTHER" id="PTHR30231:SF4">
    <property type="entry name" value="PROTEIN NEN2"/>
    <property type="match status" value="1"/>
</dbReference>
<name>A0A2M9CJX9_9MICO</name>
<accession>A0A2M9CJX9</accession>
<sequence>MPRPWSHELAVFDLETTGIDVETARIVTAHVGILDGTGAVVDQWQWLADPGVEIPEGASAIHGITTERARAEGRPARAVVGEIVATLDTLVAAGLPLVIYNAPYDLTVLARESRRHRVRPLVEPRPVIDPLVIDKHVDRYRRGKRTLSVTSEFYGVRLDAAHDASADAVAAGRVALALAAAYGDWLGDDGHALHDRQARWCRAQAASFQEYMRREKDPEFVACGEWPERMPPAVELTPRLETPAPEVADSRDVA</sequence>
<comment type="caution">
    <text evidence="6">The sequence shown here is derived from an EMBL/GenBank/DDBJ whole genome shotgun (WGS) entry which is preliminary data.</text>
</comment>
<dbReference type="Pfam" id="PF00929">
    <property type="entry name" value="RNase_T"/>
    <property type="match status" value="1"/>
</dbReference>
<evidence type="ECO:0000256" key="1">
    <source>
        <dbReference type="ARBA" id="ARBA00022722"/>
    </source>
</evidence>
<dbReference type="Proteomes" id="UP000228758">
    <property type="component" value="Unassembled WGS sequence"/>
</dbReference>
<dbReference type="InterPro" id="IPR036397">
    <property type="entry name" value="RNaseH_sf"/>
</dbReference>
<dbReference type="GO" id="GO:0003676">
    <property type="term" value="F:nucleic acid binding"/>
    <property type="evidence" value="ECO:0007669"/>
    <property type="project" value="InterPro"/>
</dbReference>
<feature type="domain" description="Exonuclease" evidence="5">
    <location>
        <begin position="8"/>
        <end position="184"/>
    </location>
</feature>
<dbReference type="PANTHER" id="PTHR30231">
    <property type="entry name" value="DNA POLYMERASE III SUBUNIT EPSILON"/>
    <property type="match status" value="1"/>
</dbReference>
<dbReference type="GO" id="GO:0008408">
    <property type="term" value="F:3'-5' exonuclease activity"/>
    <property type="evidence" value="ECO:0007669"/>
    <property type="project" value="TreeGrafter"/>
</dbReference>
<keyword evidence="3" id="KW-0269">Exonuclease</keyword>
<feature type="region of interest" description="Disordered" evidence="4">
    <location>
        <begin position="234"/>
        <end position="254"/>
    </location>
</feature>
<reference evidence="6 7" key="1">
    <citation type="submission" date="2017-11" db="EMBL/GenBank/DDBJ databases">
        <title>Genomic Encyclopedia of Archaeal and Bacterial Type Strains, Phase II (KMG-II): From Individual Species to Whole Genera.</title>
        <authorList>
            <person name="Goeker M."/>
        </authorList>
    </citation>
    <scope>NUCLEOTIDE SEQUENCE [LARGE SCALE GENOMIC DNA]</scope>
    <source>
        <strain evidence="6 7">DSM 27393</strain>
    </source>
</reference>
<keyword evidence="1" id="KW-0540">Nuclease</keyword>
<gene>
    <name evidence="6" type="ORF">CLV46_1759</name>
</gene>
<dbReference type="CDD" id="cd06127">
    <property type="entry name" value="DEDDh"/>
    <property type="match status" value="1"/>
</dbReference>
<dbReference type="Gene3D" id="3.30.420.10">
    <property type="entry name" value="Ribonuclease H-like superfamily/Ribonuclease H"/>
    <property type="match status" value="1"/>
</dbReference>
<dbReference type="RefSeq" id="WP_100364411.1">
    <property type="nucleotide sequence ID" value="NZ_PGFF01000001.1"/>
</dbReference>